<keyword evidence="1" id="KW-1133">Transmembrane helix</keyword>
<dbReference type="Proteomes" id="UP000038045">
    <property type="component" value="Unplaced"/>
</dbReference>
<feature type="transmembrane region" description="Helical" evidence="1">
    <location>
        <begin position="12"/>
        <end position="34"/>
    </location>
</feature>
<keyword evidence="1" id="KW-0472">Membrane</keyword>
<evidence type="ECO:0000313" key="3">
    <source>
        <dbReference type="WBParaSite" id="PTRK_0001099100.1"/>
    </source>
</evidence>
<keyword evidence="1" id="KW-0812">Transmembrane</keyword>
<dbReference type="WBParaSite" id="PTRK_0001099100.1">
    <property type="protein sequence ID" value="PTRK_0001099100.1"/>
    <property type="gene ID" value="PTRK_0001099100"/>
</dbReference>
<keyword evidence="2" id="KW-1185">Reference proteome</keyword>
<protein>
    <submittedName>
        <fullName evidence="3">Claudin-like protein</fullName>
    </submittedName>
</protein>
<reference evidence="3" key="1">
    <citation type="submission" date="2017-02" db="UniProtKB">
        <authorList>
            <consortium name="WormBaseParasite"/>
        </authorList>
    </citation>
    <scope>IDENTIFICATION</scope>
</reference>
<dbReference type="AlphaFoldDB" id="A0A0N4ZR52"/>
<organism evidence="2 3">
    <name type="scientific">Parastrongyloides trichosuri</name>
    <name type="common">Possum-specific nematode worm</name>
    <dbReference type="NCBI Taxonomy" id="131310"/>
    <lineage>
        <taxon>Eukaryota</taxon>
        <taxon>Metazoa</taxon>
        <taxon>Ecdysozoa</taxon>
        <taxon>Nematoda</taxon>
        <taxon>Chromadorea</taxon>
        <taxon>Rhabditida</taxon>
        <taxon>Tylenchina</taxon>
        <taxon>Panagrolaimomorpha</taxon>
        <taxon>Strongyloidoidea</taxon>
        <taxon>Strongyloididae</taxon>
        <taxon>Parastrongyloides</taxon>
    </lineage>
</organism>
<accession>A0A0N4ZR52</accession>
<name>A0A0N4ZR52_PARTI</name>
<evidence type="ECO:0000256" key="1">
    <source>
        <dbReference type="SAM" id="Phobius"/>
    </source>
</evidence>
<feature type="transmembrane region" description="Helical" evidence="1">
    <location>
        <begin position="105"/>
        <end position="130"/>
    </location>
</feature>
<proteinExistence type="predicted"/>
<feature type="transmembrane region" description="Helical" evidence="1">
    <location>
        <begin position="142"/>
        <end position="160"/>
    </location>
</feature>
<evidence type="ECO:0000313" key="2">
    <source>
        <dbReference type="Proteomes" id="UP000038045"/>
    </source>
</evidence>
<sequence>MCTNSLITCGYVLLMACGVTLSALALFYPAGIIIDKASPIFKNCITQGDASDPCNKANEILSSDIIPFSCSFASLFNILDSKDFTKFDNKCKDYMDKVDDKIKTIWYSAAIGVGISAIGIIAGVIVIVVFSCCACLRVIPMIALTILGLALTAVMAAFVICYHDKWDYLQDETTRLIPALQGTNMFQNTFWFGIGATAAGGVSAILAFLGIFTSFSCC</sequence>
<feature type="transmembrane region" description="Helical" evidence="1">
    <location>
        <begin position="190"/>
        <end position="212"/>
    </location>
</feature>